<accession>A0A1H7LRL1</accession>
<keyword evidence="1" id="KW-0732">Signal</keyword>
<dbReference type="STRING" id="188906.SAMN04488526_1807"/>
<evidence type="ECO:0000313" key="2">
    <source>
        <dbReference type="EMBL" id="SEL01612.1"/>
    </source>
</evidence>
<keyword evidence="3" id="KW-1185">Reference proteome</keyword>
<dbReference type="RefSeq" id="WP_092761945.1">
    <property type="nucleotide sequence ID" value="NZ_FNZQ01000002.1"/>
</dbReference>
<dbReference type="AlphaFoldDB" id="A0A1H7LRL1"/>
<sequence length="101" mass="10398">MKHLLLSSALTVAALSSAALAEERRIEITVGELTCPSCSFIVASALRGVPSVEINGFEDGPEDGQGIFAVSFEDTETTVASIIAAVTANGYPASVLPEIDS</sequence>
<dbReference type="Gene3D" id="3.30.70.100">
    <property type="match status" value="1"/>
</dbReference>
<feature type="chain" id="PRO_5011743162" evidence="1">
    <location>
        <begin position="22"/>
        <end position="101"/>
    </location>
</feature>
<reference evidence="2 3" key="1">
    <citation type="submission" date="2016-10" db="EMBL/GenBank/DDBJ databases">
        <authorList>
            <person name="de Groot N.N."/>
        </authorList>
    </citation>
    <scope>NUCLEOTIDE SEQUENCE [LARGE SCALE GENOMIC DNA]</scope>
    <source>
        <strain evidence="2 3">DSM 14858</strain>
    </source>
</reference>
<dbReference type="EMBL" id="FNZQ01000002">
    <property type="protein sequence ID" value="SEL01612.1"/>
    <property type="molecule type" value="Genomic_DNA"/>
</dbReference>
<dbReference type="OrthoDB" id="7205933at2"/>
<feature type="signal peptide" evidence="1">
    <location>
        <begin position="1"/>
        <end position="21"/>
    </location>
</feature>
<evidence type="ECO:0000313" key="3">
    <source>
        <dbReference type="Proteomes" id="UP000199283"/>
    </source>
</evidence>
<dbReference type="SUPFAM" id="SSF55008">
    <property type="entry name" value="HMA, heavy metal-associated domain"/>
    <property type="match status" value="1"/>
</dbReference>
<organism evidence="2 3">
    <name type="scientific">Jannaschia helgolandensis</name>
    <dbReference type="NCBI Taxonomy" id="188906"/>
    <lineage>
        <taxon>Bacteria</taxon>
        <taxon>Pseudomonadati</taxon>
        <taxon>Pseudomonadota</taxon>
        <taxon>Alphaproteobacteria</taxon>
        <taxon>Rhodobacterales</taxon>
        <taxon>Roseobacteraceae</taxon>
        <taxon>Jannaschia</taxon>
    </lineage>
</organism>
<gene>
    <name evidence="2" type="ORF">SAMN04488526_1807</name>
</gene>
<proteinExistence type="predicted"/>
<evidence type="ECO:0000256" key="1">
    <source>
        <dbReference type="SAM" id="SignalP"/>
    </source>
</evidence>
<dbReference type="GO" id="GO:0046872">
    <property type="term" value="F:metal ion binding"/>
    <property type="evidence" value="ECO:0007669"/>
    <property type="project" value="InterPro"/>
</dbReference>
<name>A0A1H7LRL1_9RHOB</name>
<protein>
    <submittedName>
        <fullName evidence="2">Copper chaperone CopZ</fullName>
    </submittedName>
</protein>
<dbReference type="InterPro" id="IPR036163">
    <property type="entry name" value="HMA_dom_sf"/>
</dbReference>
<dbReference type="Proteomes" id="UP000199283">
    <property type="component" value="Unassembled WGS sequence"/>
</dbReference>